<dbReference type="InterPro" id="IPR009057">
    <property type="entry name" value="Homeodomain-like_sf"/>
</dbReference>
<evidence type="ECO:0000313" key="2">
    <source>
        <dbReference type="Proteomes" id="UP000182725"/>
    </source>
</evidence>
<gene>
    <name evidence="1" type="ORF">SAMN04489740_2721</name>
</gene>
<reference evidence="1 2" key="1">
    <citation type="submission" date="2016-10" db="EMBL/GenBank/DDBJ databases">
        <authorList>
            <person name="de Groot N.N."/>
        </authorList>
    </citation>
    <scope>NUCLEOTIDE SEQUENCE [LARGE SCALE GENOMIC DNA]</scope>
    <source>
        <strain evidence="1 2">DSM 22274</strain>
    </source>
</reference>
<evidence type="ECO:0000313" key="1">
    <source>
        <dbReference type="EMBL" id="SEE83500.1"/>
    </source>
</evidence>
<proteinExistence type="predicted"/>
<protein>
    <submittedName>
        <fullName evidence="1">Uncharacterized protein</fullName>
    </submittedName>
</protein>
<accession>A0A1H5M2T1</accession>
<dbReference type="EMBL" id="FNTV01000001">
    <property type="protein sequence ID" value="SEE83500.1"/>
    <property type="molecule type" value="Genomic_DNA"/>
</dbReference>
<dbReference type="AlphaFoldDB" id="A0A1H5M2T1"/>
<dbReference type="SUPFAM" id="SSF46689">
    <property type="entry name" value="Homeodomain-like"/>
    <property type="match status" value="1"/>
</dbReference>
<sequence length="130" mass="15177">MTYKHVDRTEFRRQFDAGLNHAELTAHFGCNPATTSRMHKRLELPPFAGTQNWFTDERRQEVKALLDDGCSFAEIIRTTGVHVDTLNRHFPGCQWTKQECIDYTTAVRRINEGPRKGIRQVHYDAKRKMT</sequence>
<dbReference type="RefSeq" id="WP_074712024.1">
    <property type="nucleotide sequence ID" value="NZ_FNTV01000001.1"/>
</dbReference>
<organism evidence="1 2">
    <name type="scientific">Arthrobacter alpinus</name>
    <dbReference type="NCBI Taxonomy" id="656366"/>
    <lineage>
        <taxon>Bacteria</taxon>
        <taxon>Bacillati</taxon>
        <taxon>Actinomycetota</taxon>
        <taxon>Actinomycetes</taxon>
        <taxon>Micrococcales</taxon>
        <taxon>Micrococcaceae</taxon>
        <taxon>Arthrobacter</taxon>
    </lineage>
</organism>
<dbReference type="Proteomes" id="UP000182725">
    <property type="component" value="Unassembled WGS sequence"/>
</dbReference>
<name>A0A1H5M2T1_9MICC</name>
<dbReference type="Gene3D" id="1.10.10.60">
    <property type="entry name" value="Homeodomain-like"/>
    <property type="match status" value="1"/>
</dbReference>